<feature type="coiled-coil region" evidence="3">
    <location>
        <begin position="309"/>
        <end position="336"/>
    </location>
</feature>
<evidence type="ECO:0000256" key="1">
    <source>
        <dbReference type="ARBA" id="ARBA00009291"/>
    </source>
</evidence>
<accession>A0A1E4SVJ0</accession>
<dbReference type="Proteomes" id="UP000094801">
    <property type="component" value="Unassembled WGS sequence"/>
</dbReference>
<name>A0A1E4SVJ0_9ASCO</name>
<keyword evidence="2 3" id="KW-0175">Coiled coil</keyword>
<evidence type="ECO:0000256" key="2">
    <source>
        <dbReference type="ARBA" id="ARBA00023054"/>
    </source>
</evidence>
<evidence type="ECO:0000256" key="3">
    <source>
        <dbReference type="SAM" id="Coils"/>
    </source>
</evidence>
<organism evidence="5 6">
    <name type="scientific">[Candida] arabinofermentans NRRL YB-2248</name>
    <dbReference type="NCBI Taxonomy" id="983967"/>
    <lineage>
        <taxon>Eukaryota</taxon>
        <taxon>Fungi</taxon>
        <taxon>Dikarya</taxon>
        <taxon>Ascomycota</taxon>
        <taxon>Saccharomycotina</taxon>
        <taxon>Pichiomycetes</taxon>
        <taxon>Pichiales</taxon>
        <taxon>Pichiaceae</taxon>
        <taxon>Ogataea</taxon>
        <taxon>Ogataea/Candida clade</taxon>
    </lineage>
</organism>
<dbReference type="OrthoDB" id="312015at2759"/>
<gene>
    <name evidence="5" type="ORF">CANARDRAFT_179458</name>
</gene>
<evidence type="ECO:0000313" key="6">
    <source>
        <dbReference type="Proteomes" id="UP000094801"/>
    </source>
</evidence>
<dbReference type="Pfam" id="PF11559">
    <property type="entry name" value="ADIP"/>
    <property type="match status" value="1"/>
</dbReference>
<protein>
    <submittedName>
        <fullName evidence="5">Uncharacterized protein</fullName>
    </submittedName>
</protein>
<feature type="coiled-coil region" evidence="3">
    <location>
        <begin position="82"/>
        <end position="116"/>
    </location>
</feature>
<evidence type="ECO:0000256" key="4">
    <source>
        <dbReference type="SAM" id="MobiDB-lite"/>
    </source>
</evidence>
<dbReference type="EMBL" id="KV453863">
    <property type="protein sequence ID" value="ODV83521.1"/>
    <property type="molecule type" value="Genomic_DNA"/>
</dbReference>
<feature type="non-terminal residue" evidence="5">
    <location>
        <position position="1"/>
    </location>
</feature>
<feature type="non-terminal residue" evidence="5">
    <location>
        <position position="347"/>
    </location>
</feature>
<dbReference type="InterPro" id="IPR021622">
    <property type="entry name" value="Afadin/alpha-actinin-bd"/>
</dbReference>
<sequence>DVISIKNASKIINDKLLSKGYFSTNPKKLKKLLLLSLDADILLNDKIRDDFEVCDKVYENDKNIINAIYALLDTVEISTVFKESTLKKIHQQEMEIERLKLENESKQKEIAVKDKTLHSLKLETFKKDIEINDLRKMVNGTKKMVHDRDRKFENYVGEVYRDMRKFEIEIDRLEGKLKNTSGNKRRRIQDSEGDIEEKENTYNGSKSLKADNERYLALLDKNSALQREGEVLYGMCLKVYNALNNLNGGKNISNVTSFIPTVDELLKMDIHLINLNKLDNLFMNLVKQGMSNDSSIMEDTFKFKRNDILNEKQKEIQSLKANLQSLEIDYKKVLNTMEQWKTFKNKK</sequence>
<proteinExistence type="inferred from homology"/>
<feature type="region of interest" description="Disordered" evidence="4">
    <location>
        <begin position="181"/>
        <end position="205"/>
    </location>
</feature>
<reference evidence="6" key="1">
    <citation type="submission" date="2016-04" db="EMBL/GenBank/DDBJ databases">
        <title>Comparative genomics of biotechnologically important yeasts.</title>
        <authorList>
            <consortium name="DOE Joint Genome Institute"/>
            <person name="Riley R."/>
            <person name="Haridas S."/>
            <person name="Wolfe K.H."/>
            <person name="Lopes M.R."/>
            <person name="Hittinger C.T."/>
            <person name="Goker M."/>
            <person name="Salamov A."/>
            <person name="Wisecaver J."/>
            <person name="Long T.M."/>
            <person name="Aerts A.L."/>
            <person name="Barry K."/>
            <person name="Choi C."/>
            <person name="Clum A."/>
            <person name="Coughlan A.Y."/>
            <person name="Deshpande S."/>
            <person name="Douglass A.P."/>
            <person name="Hanson S.J."/>
            <person name="Klenk H.-P."/>
            <person name="Labutti K."/>
            <person name="Lapidus A."/>
            <person name="Lindquist E."/>
            <person name="Lipzen A."/>
            <person name="Meier-Kolthoff J.P."/>
            <person name="Ohm R.A."/>
            <person name="Otillar R.P."/>
            <person name="Pangilinan J."/>
            <person name="Peng Y."/>
            <person name="Rokas A."/>
            <person name="Rosa C.A."/>
            <person name="Scheuner C."/>
            <person name="Sibirny A.A."/>
            <person name="Slot J.C."/>
            <person name="Stielow J.B."/>
            <person name="Sun H."/>
            <person name="Kurtzman C.P."/>
            <person name="Blackwell M."/>
            <person name="Grigoriev I.V."/>
            <person name="Jeffries T.W."/>
        </authorList>
    </citation>
    <scope>NUCLEOTIDE SEQUENCE [LARGE SCALE GENOMIC DNA]</scope>
    <source>
        <strain evidence="6">NRRL YB-2248</strain>
    </source>
</reference>
<dbReference type="AlphaFoldDB" id="A0A1E4SVJ0"/>
<evidence type="ECO:0000313" key="5">
    <source>
        <dbReference type="EMBL" id="ODV83521.1"/>
    </source>
</evidence>
<comment type="similarity">
    <text evidence="1">Belongs to the ADIP family.</text>
</comment>
<keyword evidence="6" id="KW-1185">Reference proteome</keyword>